<keyword evidence="1" id="KW-0175">Coiled coil</keyword>
<comment type="caution">
    <text evidence="2">The sequence shown here is derived from an EMBL/GenBank/DDBJ whole genome shotgun (WGS) entry which is preliminary data.</text>
</comment>
<sequence>MTDLNVRVLGYIYHGLGEAASHLDHPGKANTFFPIYYAIGWLVELFPSLYRRRPDGDYPGGFLSLVYYAGLLSSKLSLPQARHVFRDRRYLSLRDSSYREDSRNGEDVIDMGLLDEDFKFFLSIRSSILPAQPSDSKGMQWILHKPMLIFKGEIEGLSSMFLLPIVKEELLASRARVSQSLSALRSMIDIYKLSTIEIYWFSSKIEEIFSIVETAVKIKDLVYVDRVKTCSSKITHIEDQLNNLSSKASKLKVKEQEVKADLVEAGFSKVQDLEKEKNHLKSLIDSIISFNNV</sequence>
<dbReference type="OrthoDB" id="1194411at2759"/>
<evidence type="ECO:0000256" key="1">
    <source>
        <dbReference type="SAM" id="Coils"/>
    </source>
</evidence>
<proteinExistence type="predicted"/>
<reference evidence="2" key="1">
    <citation type="submission" date="2022-04" db="EMBL/GenBank/DDBJ databases">
        <title>Carnegiea gigantea Genome sequencing and assembly v2.</title>
        <authorList>
            <person name="Copetti D."/>
            <person name="Sanderson M.J."/>
            <person name="Burquez A."/>
            <person name="Wojciechowski M.F."/>
        </authorList>
    </citation>
    <scope>NUCLEOTIDE SEQUENCE</scope>
    <source>
        <strain evidence="2">SGP5-SGP5p</strain>
        <tissue evidence="2">Aerial part</tissue>
    </source>
</reference>
<gene>
    <name evidence="2" type="ORF">Cgig2_007620</name>
</gene>
<dbReference type="Proteomes" id="UP001153076">
    <property type="component" value="Unassembled WGS sequence"/>
</dbReference>
<keyword evidence="3" id="KW-1185">Reference proteome</keyword>
<dbReference type="EMBL" id="JAKOGI010001061">
    <property type="protein sequence ID" value="KAJ8428043.1"/>
    <property type="molecule type" value="Genomic_DNA"/>
</dbReference>
<evidence type="ECO:0000313" key="2">
    <source>
        <dbReference type="EMBL" id="KAJ8428043.1"/>
    </source>
</evidence>
<name>A0A9Q1JNY4_9CARY</name>
<dbReference type="AlphaFoldDB" id="A0A9Q1JNY4"/>
<organism evidence="2 3">
    <name type="scientific">Carnegiea gigantea</name>
    <dbReference type="NCBI Taxonomy" id="171969"/>
    <lineage>
        <taxon>Eukaryota</taxon>
        <taxon>Viridiplantae</taxon>
        <taxon>Streptophyta</taxon>
        <taxon>Embryophyta</taxon>
        <taxon>Tracheophyta</taxon>
        <taxon>Spermatophyta</taxon>
        <taxon>Magnoliopsida</taxon>
        <taxon>eudicotyledons</taxon>
        <taxon>Gunneridae</taxon>
        <taxon>Pentapetalae</taxon>
        <taxon>Caryophyllales</taxon>
        <taxon>Cactineae</taxon>
        <taxon>Cactaceae</taxon>
        <taxon>Cactoideae</taxon>
        <taxon>Echinocereeae</taxon>
        <taxon>Carnegiea</taxon>
    </lineage>
</organism>
<evidence type="ECO:0000313" key="3">
    <source>
        <dbReference type="Proteomes" id="UP001153076"/>
    </source>
</evidence>
<accession>A0A9Q1JNY4</accession>
<protein>
    <recommendedName>
        <fullName evidence="4">Aminotransferase-like plant mobile domain-containing protein</fullName>
    </recommendedName>
</protein>
<evidence type="ECO:0008006" key="4">
    <source>
        <dbReference type="Google" id="ProtNLM"/>
    </source>
</evidence>
<feature type="coiled-coil region" evidence="1">
    <location>
        <begin position="234"/>
        <end position="261"/>
    </location>
</feature>